<feature type="region of interest" description="Disordered" evidence="1">
    <location>
        <begin position="1"/>
        <end position="25"/>
    </location>
</feature>
<proteinExistence type="predicted"/>
<protein>
    <recommendedName>
        <fullName evidence="4">CCHC-type domain-containing protein</fullName>
    </recommendedName>
</protein>
<name>A0AA88XDH1_PINIB</name>
<dbReference type="GO" id="GO:0008270">
    <property type="term" value="F:zinc ion binding"/>
    <property type="evidence" value="ECO:0007669"/>
    <property type="project" value="InterPro"/>
</dbReference>
<dbReference type="EMBL" id="VSWD01000014">
    <property type="protein sequence ID" value="KAK3083274.1"/>
    <property type="molecule type" value="Genomic_DNA"/>
</dbReference>
<organism evidence="2 3">
    <name type="scientific">Pinctada imbricata</name>
    <name type="common">Atlantic pearl-oyster</name>
    <name type="synonym">Pinctada martensii</name>
    <dbReference type="NCBI Taxonomy" id="66713"/>
    <lineage>
        <taxon>Eukaryota</taxon>
        <taxon>Metazoa</taxon>
        <taxon>Spiralia</taxon>
        <taxon>Lophotrochozoa</taxon>
        <taxon>Mollusca</taxon>
        <taxon>Bivalvia</taxon>
        <taxon>Autobranchia</taxon>
        <taxon>Pteriomorphia</taxon>
        <taxon>Pterioida</taxon>
        <taxon>Pterioidea</taxon>
        <taxon>Pteriidae</taxon>
        <taxon>Pinctada</taxon>
    </lineage>
</organism>
<dbReference type="SUPFAM" id="SSF57756">
    <property type="entry name" value="Retrovirus zinc finger-like domains"/>
    <property type="match status" value="1"/>
</dbReference>
<evidence type="ECO:0000313" key="3">
    <source>
        <dbReference type="Proteomes" id="UP001186944"/>
    </source>
</evidence>
<evidence type="ECO:0000256" key="1">
    <source>
        <dbReference type="SAM" id="MobiDB-lite"/>
    </source>
</evidence>
<sequence length="108" mass="11836">MKQKSTKHNLGPFENARNAPKAPRKGRSLGVVTLLITLQVSKYSFRGPQQMSWIAGQPVFQSAGGYGQYANPQSKPRGSCFSCGSFTHWRNQCPFNSARATATKSKAD</sequence>
<accession>A0AA88XDH1</accession>
<gene>
    <name evidence="2" type="ORF">FSP39_018168</name>
</gene>
<dbReference type="GO" id="GO:0003676">
    <property type="term" value="F:nucleic acid binding"/>
    <property type="evidence" value="ECO:0007669"/>
    <property type="project" value="InterPro"/>
</dbReference>
<dbReference type="Proteomes" id="UP001186944">
    <property type="component" value="Unassembled WGS sequence"/>
</dbReference>
<comment type="caution">
    <text evidence="2">The sequence shown here is derived from an EMBL/GenBank/DDBJ whole genome shotgun (WGS) entry which is preliminary data.</text>
</comment>
<evidence type="ECO:0000313" key="2">
    <source>
        <dbReference type="EMBL" id="KAK3083274.1"/>
    </source>
</evidence>
<evidence type="ECO:0008006" key="4">
    <source>
        <dbReference type="Google" id="ProtNLM"/>
    </source>
</evidence>
<dbReference type="InterPro" id="IPR036875">
    <property type="entry name" value="Znf_CCHC_sf"/>
</dbReference>
<dbReference type="AlphaFoldDB" id="A0AA88XDH1"/>
<reference evidence="2" key="1">
    <citation type="submission" date="2019-08" db="EMBL/GenBank/DDBJ databases">
        <title>The improved chromosome-level genome for the pearl oyster Pinctada fucata martensii using PacBio sequencing and Hi-C.</title>
        <authorList>
            <person name="Zheng Z."/>
        </authorList>
    </citation>
    <scope>NUCLEOTIDE SEQUENCE</scope>
    <source>
        <strain evidence="2">ZZ-2019</strain>
        <tissue evidence="2">Adductor muscle</tissue>
    </source>
</reference>
<keyword evidence="3" id="KW-1185">Reference proteome</keyword>